<feature type="region of interest" description="Disordered" evidence="1">
    <location>
        <begin position="233"/>
        <end position="283"/>
    </location>
</feature>
<feature type="region of interest" description="Disordered" evidence="1">
    <location>
        <begin position="32"/>
        <end position="125"/>
    </location>
</feature>
<feature type="compositionally biased region" description="Low complexity" evidence="1">
    <location>
        <begin position="273"/>
        <end position="283"/>
    </location>
</feature>
<protein>
    <submittedName>
        <fullName evidence="2">Uncharacterized protein</fullName>
    </submittedName>
</protein>
<sequence length="283" mass="29270">MFANRRVLVAVVAVFALVFALGVGWLVRTAATTGDTTPTSGDTSTSEPTDGGVPQDDVALPGDSDPGSGSASDSDSGSATDAGQQPGSGEGEEETRTESEATKKKDNKAPRPAKTVNVNGPQGGGAMEDSCRFFVNQFGITMKVKRVFLISADAGLYRATGHCPLDTNEDLPPGAKPCVPGVRLATGQACYTGVQLEKELRPGDDGGETQTYSARVGLVFAGSCESADVAPCSEEKVAREEPSESRPVPVEWKTATSELKVQGKKDEPKPEESSPSASASPSS</sequence>
<dbReference type="EMBL" id="JADQTO010000037">
    <property type="protein sequence ID" value="MBG0568353.1"/>
    <property type="molecule type" value="Genomic_DNA"/>
</dbReference>
<keyword evidence="3" id="KW-1185">Reference proteome</keyword>
<comment type="caution">
    <text evidence="2">The sequence shown here is derived from an EMBL/GenBank/DDBJ whole genome shotgun (WGS) entry which is preliminary data.</text>
</comment>
<feature type="compositionally biased region" description="Basic and acidic residues" evidence="1">
    <location>
        <begin position="94"/>
        <end position="109"/>
    </location>
</feature>
<feature type="compositionally biased region" description="Basic and acidic residues" evidence="1">
    <location>
        <begin position="233"/>
        <end position="244"/>
    </location>
</feature>
<dbReference type="AlphaFoldDB" id="A0A931CLB0"/>
<dbReference type="Proteomes" id="UP000598146">
    <property type="component" value="Unassembled WGS sequence"/>
</dbReference>
<proteinExistence type="predicted"/>
<organism evidence="2 3">
    <name type="scientific">Actinoplanes aureus</name>
    <dbReference type="NCBI Taxonomy" id="2792083"/>
    <lineage>
        <taxon>Bacteria</taxon>
        <taxon>Bacillati</taxon>
        <taxon>Actinomycetota</taxon>
        <taxon>Actinomycetes</taxon>
        <taxon>Micromonosporales</taxon>
        <taxon>Micromonosporaceae</taxon>
        <taxon>Actinoplanes</taxon>
    </lineage>
</organism>
<accession>A0A931CLB0</accession>
<gene>
    <name evidence="2" type="ORF">I4J89_43705</name>
</gene>
<reference evidence="2" key="1">
    <citation type="submission" date="2020-11" db="EMBL/GenBank/DDBJ databases">
        <title>Isolation and identification of active actinomycetes.</title>
        <authorList>
            <person name="Sun X."/>
        </authorList>
    </citation>
    <scope>NUCLEOTIDE SEQUENCE</scope>
    <source>
        <strain evidence="2">NEAU-A11</strain>
    </source>
</reference>
<dbReference type="RefSeq" id="WP_196420128.1">
    <property type="nucleotide sequence ID" value="NZ_JADQTO010000037.1"/>
</dbReference>
<feature type="compositionally biased region" description="Low complexity" evidence="1">
    <location>
        <begin position="32"/>
        <end position="52"/>
    </location>
</feature>
<evidence type="ECO:0000313" key="2">
    <source>
        <dbReference type="EMBL" id="MBG0568353.1"/>
    </source>
</evidence>
<name>A0A931CLB0_9ACTN</name>
<evidence type="ECO:0000256" key="1">
    <source>
        <dbReference type="SAM" id="MobiDB-lite"/>
    </source>
</evidence>
<feature type="compositionally biased region" description="Low complexity" evidence="1">
    <location>
        <begin position="62"/>
        <end position="87"/>
    </location>
</feature>
<evidence type="ECO:0000313" key="3">
    <source>
        <dbReference type="Proteomes" id="UP000598146"/>
    </source>
</evidence>
<feature type="compositionally biased region" description="Basic and acidic residues" evidence="1">
    <location>
        <begin position="261"/>
        <end position="272"/>
    </location>
</feature>